<dbReference type="PANTHER" id="PTHR21646">
    <property type="entry name" value="UBIQUITIN CARBOXYL-TERMINAL HYDROLASE"/>
    <property type="match status" value="1"/>
</dbReference>
<feature type="domain" description="USP" evidence="9">
    <location>
        <begin position="310"/>
        <end position="867"/>
    </location>
</feature>
<evidence type="ECO:0000256" key="3">
    <source>
        <dbReference type="ARBA" id="ARBA00022670"/>
    </source>
</evidence>
<protein>
    <recommendedName>
        <fullName evidence="7">Ubiquitin carboxyl-terminal hydrolase</fullName>
        <ecNumber evidence="7">3.4.19.12</ecNumber>
    </recommendedName>
</protein>
<dbReference type="Proteomes" id="UP000650833">
    <property type="component" value="Unassembled WGS sequence"/>
</dbReference>
<name>A0A8H7V064_9FUNG</name>
<feature type="compositionally biased region" description="Basic and acidic residues" evidence="8">
    <location>
        <begin position="1"/>
        <end position="20"/>
    </location>
</feature>
<evidence type="ECO:0000256" key="5">
    <source>
        <dbReference type="ARBA" id="ARBA00022801"/>
    </source>
</evidence>
<evidence type="ECO:0000256" key="8">
    <source>
        <dbReference type="SAM" id="MobiDB-lite"/>
    </source>
</evidence>
<dbReference type="InterPro" id="IPR028889">
    <property type="entry name" value="USP"/>
</dbReference>
<dbReference type="EMBL" id="JAEPRC010000179">
    <property type="protein sequence ID" value="KAG2205206.1"/>
    <property type="molecule type" value="Genomic_DNA"/>
</dbReference>
<dbReference type="InterPro" id="IPR038765">
    <property type="entry name" value="Papain-like_cys_pep_sf"/>
</dbReference>
<dbReference type="PROSITE" id="PS50235">
    <property type="entry name" value="USP_3"/>
    <property type="match status" value="1"/>
</dbReference>
<dbReference type="GO" id="GO:0016579">
    <property type="term" value="P:protein deubiquitination"/>
    <property type="evidence" value="ECO:0007669"/>
    <property type="project" value="InterPro"/>
</dbReference>
<evidence type="ECO:0000259" key="9">
    <source>
        <dbReference type="PROSITE" id="PS50235"/>
    </source>
</evidence>
<dbReference type="InterPro" id="IPR050185">
    <property type="entry name" value="Ub_carboxyl-term_hydrolase"/>
</dbReference>
<comment type="caution">
    <text evidence="10">The sequence shown here is derived from an EMBL/GenBank/DDBJ whole genome shotgun (WGS) entry which is preliminary data.</text>
</comment>
<dbReference type="EC" id="3.4.19.12" evidence="7"/>
<keyword evidence="5 7" id="KW-0378">Hydrolase</keyword>
<comment type="similarity">
    <text evidence="2 7">Belongs to the peptidase C19 family.</text>
</comment>
<gene>
    <name evidence="10" type="ORF">INT46_007794</name>
</gene>
<dbReference type="GO" id="GO:0006508">
    <property type="term" value="P:proteolysis"/>
    <property type="evidence" value="ECO:0007669"/>
    <property type="project" value="UniProtKB-KW"/>
</dbReference>
<dbReference type="PANTHER" id="PTHR21646:SF24">
    <property type="entry name" value="UBIQUITIN CARBOXYL-TERMINAL HYDROLASE"/>
    <property type="match status" value="1"/>
</dbReference>
<dbReference type="GO" id="GO:0004843">
    <property type="term" value="F:cysteine-type deubiquitinase activity"/>
    <property type="evidence" value="ECO:0007669"/>
    <property type="project" value="UniProtKB-UniRule"/>
</dbReference>
<dbReference type="OrthoDB" id="292964at2759"/>
<evidence type="ECO:0000313" key="10">
    <source>
        <dbReference type="EMBL" id="KAG2205206.1"/>
    </source>
</evidence>
<dbReference type="Gene3D" id="3.90.70.10">
    <property type="entry name" value="Cysteine proteinases"/>
    <property type="match status" value="2"/>
</dbReference>
<evidence type="ECO:0000256" key="7">
    <source>
        <dbReference type="RuleBase" id="RU366025"/>
    </source>
</evidence>
<dbReference type="SUPFAM" id="SSF54001">
    <property type="entry name" value="Cysteine proteinases"/>
    <property type="match status" value="1"/>
</dbReference>
<keyword evidence="4 7" id="KW-0833">Ubl conjugation pathway</keyword>
<dbReference type="CDD" id="cd02674">
    <property type="entry name" value="Peptidase_C19R"/>
    <property type="match status" value="1"/>
</dbReference>
<comment type="catalytic activity">
    <reaction evidence="1 7">
        <text>Thiol-dependent hydrolysis of ester, thioester, amide, peptide and isopeptide bonds formed by the C-terminal Gly of ubiquitin (a 76-residue protein attached to proteins as an intracellular targeting signal).</text>
        <dbReference type="EC" id="3.4.19.12"/>
    </reaction>
</comment>
<organism evidence="10 11">
    <name type="scientific">Mucor plumbeus</name>
    <dbReference type="NCBI Taxonomy" id="97098"/>
    <lineage>
        <taxon>Eukaryota</taxon>
        <taxon>Fungi</taxon>
        <taxon>Fungi incertae sedis</taxon>
        <taxon>Mucoromycota</taxon>
        <taxon>Mucoromycotina</taxon>
        <taxon>Mucoromycetes</taxon>
        <taxon>Mucorales</taxon>
        <taxon>Mucorineae</taxon>
        <taxon>Mucoraceae</taxon>
        <taxon>Mucor</taxon>
    </lineage>
</organism>
<keyword evidence="3 7" id="KW-0645">Protease</keyword>
<dbReference type="Pfam" id="PF00443">
    <property type="entry name" value="UCH"/>
    <property type="match status" value="1"/>
</dbReference>
<evidence type="ECO:0000256" key="1">
    <source>
        <dbReference type="ARBA" id="ARBA00000707"/>
    </source>
</evidence>
<dbReference type="AlphaFoldDB" id="A0A8H7V064"/>
<feature type="region of interest" description="Disordered" evidence="8">
    <location>
        <begin position="1"/>
        <end position="27"/>
    </location>
</feature>
<keyword evidence="11" id="KW-1185">Reference proteome</keyword>
<evidence type="ECO:0000313" key="11">
    <source>
        <dbReference type="Proteomes" id="UP000650833"/>
    </source>
</evidence>
<sequence>MTEESEKKNKRSSIEEEPQSKRSKNTLLTIKKISRESQLELLDRIKSKNPPPNNHIKVSKEWYTQWEGYCLMLHSKLPPPLCLSQTDDPNEYILLHFSAVMNLGKWYGETEETSRFVKNLRGHLVPRITVPVKKKQPIHRPAKRVEYADILPSDEKEQKIEYDKQLNFKIYIVDRPVGKFNYTLTISANSTVFCFQSCLLNALNIYSSGTNMELWLLNQQNTSFIKNINNCSAFKLTKSLLINSDRFAQKIDSSSIAFDSTIASYLSQMSIVNNNEKDHTFLLAVEFIKKRSILSSISQKPFVKRTLGLHGLQNLGNTCYMNSALQCLSNTPQLSRYFLSGKFRQDINRSNTLGLNGDLAVAYASLLREIWETNPSFGAKRSSSTSPNDFKTTFERFNAHFTGYLQQDSQELLSFLLDGLHEDLNRIIQKPYIEIPDFDDHLRDEEIAELFWRYHKLRNDSIIVDLFQGQYKSRLVCEECKKLLVVEIFLDKIHKIYKDDDQIRDINSTDKIYIYQLPCPSTEQDDPNWIVFPVYCSTTLNHVSLSPISQFGLPIVLAIEAEKLHDTSNLYYTIVKHIERYCMLKLFEEDKLLPSSPPVLDPADINLTLQMQQPIHTTAAVTPAGGRSMAPMSNLFNIYVSDVQNSFGPSIFSMDEIRLYNAEKPLKQGQGILIEWSASKARQFFGANTLNNEINTEPWFDYDHEKSNFSRISNKSSGLITLDDCLDEFTGDEKLENQDSWYCPRCKKHQRTLKKMDIWKLPEIMVVHLKRFSQVRLSGNKVNTMIDFPLNSLDMTNRVLGHQNESLIYDLYAVDNHYGGISGGHYTAFAQNIDDSKWYEFNDAYVTPMSSNDVKTAAAYLLFYKRRL</sequence>
<proteinExistence type="inferred from homology"/>
<evidence type="ECO:0000256" key="4">
    <source>
        <dbReference type="ARBA" id="ARBA00022786"/>
    </source>
</evidence>
<dbReference type="PROSITE" id="PS00972">
    <property type="entry name" value="USP_1"/>
    <property type="match status" value="1"/>
</dbReference>
<reference evidence="10" key="1">
    <citation type="submission" date="2020-12" db="EMBL/GenBank/DDBJ databases">
        <title>Metabolic potential, ecology and presence of endohyphal bacteria is reflected in genomic diversity of Mucoromycotina.</title>
        <authorList>
            <person name="Muszewska A."/>
            <person name="Okrasinska A."/>
            <person name="Steczkiewicz K."/>
            <person name="Drgas O."/>
            <person name="Orlowska M."/>
            <person name="Perlinska-Lenart U."/>
            <person name="Aleksandrzak-Piekarczyk T."/>
            <person name="Szatraj K."/>
            <person name="Zielenkiewicz U."/>
            <person name="Pilsyk S."/>
            <person name="Malc E."/>
            <person name="Mieczkowski P."/>
            <person name="Kruszewska J.S."/>
            <person name="Biernat P."/>
            <person name="Pawlowska J."/>
        </authorList>
    </citation>
    <scope>NUCLEOTIDE SEQUENCE</scope>
    <source>
        <strain evidence="10">CBS 226.32</strain>
    </source>
</reference>
<dbReference type="PROSITE" id="PS00973">
    <property type="entry name" value="USP_2"/>
    <property type="match status" value="1"/>
</dbReference>
<accession>A0A8H7V064</accession>
<dbReference type="InterPro" id="IPR001394">
    <property type="entry name" value="Peptidase_C19_UCH"/>
</dbReference>
<dbReference type="InterPro" id="IPR018200">
    <property type="entry name" value="USP_CS"/>
</dbReference>
<keyword evidence="6 7" id="KW-0788">Thiol protease</keyword>
<evidence type="ECO:0000256" key="6">
    <source>
        <dbReference type="ARBA" id="ARBA00022807"/>
    </source>
</evidence>
<evidence type="ECO:0000256" key="2">
    <source>
        <dbReference type="ARBA" id="ARBA00009085"/>
    </source>
</evidence>